<comment type="caution">
    <text evidence="3">The sequence shown here is derived from an EMBL/GenBank/DDBJ whole genome shotgun (WGS) entry which is preliminary data.</text>
</comment>
<gene>
    <name evidence="3" type="ORF">Ciccas_010893</name>
</gene>
<feature type="signal peptide" evidence="2">
    <location>
        <begin position="1"/>
        <end position="19"/>
    </location>
</feature>
<evidence type="ECO:0000256" key="2">
    <source>
        <dbReference type="SAM" id="SignalP"/>
    </source>
</evidence>
<dbReference type="Proteomes" id="UP001626550">
    <property type="component" value="Unassembled WGS sequence"/>
</dbReference>
<keyword evidence="4" id="KW-1185">Reference proteome</keyword>
<protein>
    <submittedName>
        <fullName evidence="3">Uncharacterized protein</fullName>
    </submittedName>
</protein>
<dbReference type="AlphaFoldDB" id="A0ABD2PVR4"/>
<proteinExistence type="predicted"/>
<evidence type="ECO:0000313" key="4">
    <source>
        <dbReference type="Proteomes" id="UP001626550"/>
    </source>
</evidence>
<evidence type="ECO:0000313" key="3">
    <source>
        <dbReference type="EMBL" id="KAL3310541.1"/>
    </source>
</evidence>
<reference evidence="3 4" key="1">
    <citation type="submission" date="2024-11" db="EMBL/GenBank/DDBJ databases">
        <title>Adaptive evolution of stress response genes in parasites aligns with host niche diversity.</title>
        <authorList>
            <person name="Hahn C."/>
            <person name="Resl P."/>
        </authorList>
    </citation>
    <scope>NUCLEOTIDE SEQUENCE [LARGE SCALE GENOMIC DNA]</scope>
    <source>
        <strain evidence="3">EGGRZ-B1_66</strain>
        <tissue evidence="3">Body</tissue>
    </source>
</reference>
<feature type="region of interest" description="Disordered" evidence="1">
    <location>
        <begin position="28"/>
        <end position="63"/>
    </location>
</feature>
<sequence length="290" mass="32621">MTLILAFLLLTSAFSGIHSSSIKVHSEELTASTEEETDSAKNTTKLPETLPNEEMTTTTTTTTTTTAIPLVNNLNSSVVKRVFQSYLGLIQRNPDDWMKQLAKQISAEYQRRKRNQSCTDEICLYRLHFFEDIKLSTDLNVEFTMESTTTTTLSPAPNSSLVEEPVLIRKARNVNPTQEIDASPSDIPDQVEIDQIETEIPEQVAEEVPVETVIEEQETITDRPEQVVEEVTTIETEEVSQPETESSELRITGARCTDLNLAEVMNIFMAMKQSKCSMKEIRRKVLLSIA</sequence>
<feature type="chain" id="PRO_5044884498" evidence="2">
    <location>
        <begin position="20"/>
        <end position="290"/>
    </location>
</feature>
<organism evidence="3 4">
    <name type="scientific">Cichlidogyrus casuarinus</name>
    <dbReference type="NCBI Taxonomy" id="1844966"/>
    <lineage>
        <taxon>Eukaryota</taxon>
        <taxon>Metazoa</taxon>
        <taxon>Spiralia</taxon>
        <taxon>Lophotrochozoa</taxon>
        <taxon>Platyhelminthes</taxon>
        <taxon>Monogenea</taxon>
        <taxon>Monopisthocotylea</taxon>
        <taxon>Dactylogyridea</taxon>
        <taxon>Ancyrocephalidae</taxon>
        <taxon>Cichlidogyrus</taxon>
    </lineage>
</organism>
<dbReference type="EMBL" id="JBJKFK010002861">
    <property type="protein sequence ID" value="KAL3310541.1"/>
    <property type="molecule type" value="Genomic_DNA"/>
</dbReference>
<name>A0ABD2PVR4_9PLAT</name>
<accession>A0ABD2PVR4</accession>
<evidence type="ECO:0000256" key="1">
    <source>
        <dbReference type="SAM" id="MobiDB-lite"/>
    </source>
</evidence>
<keyword evidence="2" id="KW-0732">Signal</keyword>